<dbReference type="InterPro" id="IPR003010">
    <property type="entry name" value="C-N_Hydrolase"/>
</dbReference>
<dbReference type="OrthoDB" id="8817375at2"/>
<comment type="caution">
    <text evidence="11">The sequence shown here is derived from an EMBL/GenBank/DDBJ whole genome shotgun (WGS) entry which is preliminary data.</text>
</comment>
<keyword evidence="4 7" id="KW-0547">Nucleotide-binding</keyword>
<comment type="similarity">
    <text evidence="9">Belongs to the NAD synthetase family.</text>
</comment>
<comment type="caution">
    <text evidence="7">Lacks conserved residue(s) required for the propagation of feature annotation.</text>
</comment>
<dbReference type="PANTHER" id="PTHR23090:SF9">
    <property type="entry name" value="GLUTAMINE-DEPENDENT NAD(+) SYNTHETASE"/>
    <property type="match status" value="1"/>
</dbReference>
<feature type="binding site" evidence="7">
    <location>
        <position position="386"/>
    </location>
    <ligand>
        <name>deamido-NAD(+)</name>
        <dbReference type="ChEBI" id="CHEBI:58437"/>
        <note>ligand shared between two neighboring subunits</note>
    </ligand>
</feature>
<dbReference type="Gene3D" id="3.40.50.620">
    <property type="entry name" value="HUPs"/>
    <property type="match status" value="1"/>
</dbReference>
<feature type="binding site" evidence="7">
    <location>
        <position position="185"/>
    </location>
    <ligand>
        <name>L-glutamine</name>
        <dbReference type="ChEBI" id="CHEBI:58359"/>
    </ligand>
</feature>
<dbReference type="GO" id="GO:0008795">
    <property type="term" value="F:NAD+ synthase activity"/>
    <property type="evidence" value="ECO:0007669"/>
    <property type="project" value="UniProtKB-UniRule"/>
</dbReference>
<feature type="active site" description="Nucleophile; for glutaminase activity" evidence="7">
    <location>
        <position position="152"/>
    </location>
</feature>
<protein>
    <recommendedName>
        <fullName evidence="7 8">Glutamine-dependent NAD(+) synthetase</fullName>
        <ecNumber evidence="7 8">6.3.5.1</ecNumber>
    </recommendedName>
    <alternativeName>
        <fullName evidence="7 8">NAD(+) synthase [glutamine-hydrolyzing]</fullName>
    </alternativeName>
</protein>
<dbReference type="NCBIfam" id="TIGR00552">
    <property type="entry name" value="nadE"/>
    <property type="match status" value="1"/>
</dbReference>
<dbReference type="Proteomes" id="UP000288587">
    <property type="component" value="Unassembled WGS sequence"/>
</dbReference>
<gene>
    <name evidence="7" type="primary">nadE</name>
    <name evidence="11" type="ORF">EOD73_07190</name>
</gene>
<evidence type="ECO:0000256" key="6">
    <source>
        <dbReference type="ARBA" id="ARBA00023027"/>
    </source>
</evidence>
<dbReference type="SUPFAM" id="SSF52402">
    <property type="entry name" value="Adenine nucleotide alpha hydrolases-like"/>
    <property type="match status" value="1"/>
</dbReference>
<feature type="binding site" evidence="7">
    <location>
        <position position="538"/>
    </location>
    <ligand>
        <name>deamido-NAD(+)</name>
        <dbReference type="ChEBI" id="CHEBI:58437"/>
        <note>ligand shared between two neighboring subunits</note>
    </ligand>
</feature>
<dbReference type="GO" id="GO:0004359">
    <property type="term" value="F:glutaminase activity"/>
    <property type="evidence" value="ECO:0007669"/>
    <property type="project" value="InterPro"/>
</dbReference>
<dbReference type="Pfam" id="PF02540">
    <property type="entry name" value="NAD_synthase"/>
    <property type="match status" value="1"/>
</dbReference>
<comment type="catalytic activity">
    <reaction evidence="7 8">
        <text>deamido-NAD(+) + L-glutamine + ATP + H2O = L-glutamate + AMP + diphosphate + NAD(+) + H(+)</text>
        <dbReference type="Rhea" id="RHEA:24384"/>
        <dbReference type="ChEBI" id="CHEBI:15377"/>
        <dbReference type="ChEBI" id="CHEBI:15378"/>
        <dbReference type="ChEBI" id="CHEBI:29985"/>
        <dbReference type="ChEBI" id="CHEBI:30616"/>
        <dbReference type="ChEBI" id="CHEBI:33019"/>
        <dbReference type="ChEBI" id="CHEBI:57540"/>
        <dbReference type="ChEBI" id="CHEBI:58359"/>
        <dbReference type="ChEBI" id="CHEBI:58437"/>
        <dbReference type="ChEBI" id="CHEBI:456215"/>
        <dbReference type="EC" id="6.3.5.1"/>
    </reaction>
</comment>
<dbReference type="PROSITE" id="PS50263">
    <property type="entry name" value="CN_HYDROLASE"/>
    <property type="match status" value="1"/>
</dbReference>
<evidence type="ECO:0000256" key="4">
    <source>
        <dbReference type="ARBA" id="ARBA00022741"/>
    </source>
</evidence>
<evidence type="ECO:0000256" key="1">
    <source>
        <dbReference type="ARBA" id="ARBA00005188"/>
    </source>
</evidence>
<feature type="binding site" evidence="7">
    <location>
        <begin position="303"/>
        <end position="310"/>
    </location>
    <ligand>
        <name>ATP</name>
        <dbReference type="ChEBI" id="CHEBI:30616"/>
    </ligand>
</feature>
<dbReference type="EC" id="6.3.5.1" evidence="7 8"/>
<dbReference type="EMBL" id="SACM01000001">
    <property type="protein sequence ID" value="RVT88744.1"/>
    <property type="molecule type" value="Genomic_DNA"/>
</dbReference>
<feature type="binding site" evidence="7">
    <location>
        <position position="191"/>
    </location>
    <ligand>
        <name>L-glutamine</name>
        <dbReference type="ChEBI" id="CHEBI:58359"/>
    </ligand>
</feature>
<feature type="domain" description="CN hydrolase" evidence="10">
    <location>
        <begin position="2"/>
        <end position="263"/>
    </location>
</feature>
<comment type="pathway">
    <text evidence="1 7 8">Cofactor biosynthesis; NAD(+) biosynthesis; NAD(+) from deamido-NAD(+) (L-Gln route): step 1/1.</text>
</comment>
<dbReference type="InterPro" id="IPR014729">
    <property type="entry name" value="Rossmann-like_a/b/a_fold"/>
</dbReference>
<dbReference type="InterPro" id="IPR022310">
    <property type="entry name" value="NAD/GMP_synthase"/>
</dbReference>
<feature type="active site" description="Proton acceptor; for glutaminase activity" evidence="7">
    <location>
        <position position="42"/>
    </location>
</feature>
<sequence>MLKLTLAQLNLTVGDVQGNVARMVQAAQQAAMEGSRLIVFPELALTGYYPGDLLDEPGFGRQIDAGLDALRAASRALPELAWVVGTPLRHDGPGKKLHNGLLVLQAGEELLRYAKQLLPTYNVFDERRHFEPGPDVAKVLRLGSTQVGLLICEDGWNDEADDYRVNPFDRLRDAAPELVISLNASPSNVGKREQRHQVFGAASRRNGLPILYVNHVGGHDQLVYDGASFAVEPDEGVVFEAVRFDECVHTLGFVDGRFVELDGRRPARPDPAGLSTLAFYRAQIVLGLRDYARRCGFRQAVVGSSGGIDSALTLALAVEALGPENVVGITMPSSFSSSGSVSDSEALCRNLGIPLLNHPIQGAVEALKAQFASSFGASMQGLTLENLQARVRGTVLMAYSNAHGHLLLTTGNKSEVSVGYCTLYGDTNGGLGLIGDLYKTEVFALSRHLNEAAGRELIPEAILVKEPSAELAPGQRDSDSLPPYPVLDEVLKGMIEGERLSAREREAAEACLAGLRASEEGRALIERVARLVHRSEYKRRQAPPLIRLRARAFGQGRQMPIAAHDPGVFA</sequence>
<dbReference type="NCBIfam" id="NF010588">
    <property type="entry name" value="PRK13981.1"/>
    <property type="match status" value="1"/>
</dbReference>
<feature type="binding site" evidence="7">
    <location>
        <position position="415"/>
    </location>
    <ligand>
        <name>deamido-NAD(+)</name>
        <dbReference type="ChEBI" id="CHEBI:58437"/>
        <note>ligand shared between two neighboring subunits</note>
    </ligand>
</feature>
<keyword evidence="5 7" id="KW-0067">ATP-binding</keyword>
<dbReference type="Gene3D" id="3.60.110.10">
    <property type="entry name" value="Carbon-nitrogen hydrolase"/>
    <property type="match status" value="1"/>
</dbReference>
<accession>A0A437LTR5</accession>
<dbReference type="GO" id="GO:0005737">
    <property type="term" value="C:cytoplasm"/>
    <property type="evidence" value="ECO:0007669"/>
    <property type="project" value="InterPro"/>
</dbReference>
<name>A0A437LTR5_9BURK</name>
<evidence type="ECO:0000313" key="11">
    <source>
        <dbReference type="EMBL" id="RVT88744.1"/>
    </source>
</evidence>
<proteinExistence type="inferred from homology"/>
<comment type="function">
    <text evidence="7">Catalyzes the ATP-dependent amidation of deamido-NAD to form NAD. Uses L-glutamine as a nitrogen source.</text>
</comment>
<organism evidence="11 12">
    <name type="scientific">Inhella crocodyli</name>
    <dbReference type="NCBI Taxonomy" id="2499851"/>
    <lineage>
        <taxon>Bacteria</taxon>
        <taxon>Pseudomonadati</taxon>
        <taxon>Pseudomonadota</taxon>
        <taxon>Betaproteobacteria</taxon>
        <taxon>Burkholderiales</taxon>
        <taxon>Sphaerotilaceae</taxon>
        <taxon>Inhella</taxon>
    </lineage>
</organism>
<dbReference type="UniPathway" id="UPA00253">
    <property type="reaction ID" value="UER00334"/>
</dbReference>
<evidence type="ECO:0000256" key="7">
    <source>
        <dbReference type="HAMAP-Rule" id="MF_02090"/>
    </source>
</evidence>
<evidence type="ECO:0000256" key="8">
    <source>
        <dbReference type="PIRNR" id="PIRNR006630"/>
    </source>
</evidence>
<keyword evidence="12" id="KW-1185">Reference proteome</keyword>
<evidence type="ECO:0000259" key="10">
    <source>
        <dbReference type="PROSITE" id="PS50263"/>
    </source>
</evidence>
<dbReference type="CDD" id="cd00553">
    <property type="entry name" value="NAD_synthase"/>
    <property type="match status" value="1"/>
</dbReference>
<dbReference type="GO" id="GO:0005524">
    <property type="term" value="F:ATP binding"/>
    <property type="evidence" value="ECO:0007669"/>
    <property type="project" value="UniProtKB-UniRule"/>
</dbReference>
<keyword evidence="6 7" id="KW-0520">NAD</keyword>
<evidence type="ECO:0000256" key="9">
    <source>
        <dbReference type="RuleBase" id="RU003811"/>
    </source>
</evidence>
<dbReference type="FunFam" id="3.40.50.620:FF:000106">
    <property type="entry name" value="Glutamine-dependent NAD(+) synthetase"/>
    <property type="match status" value="1"/>
</dbReference>
<reference evidence="11 12" key="1">
    <citation type="submission" date="2019-01" db="EMBL/GenBank/DDBJ databases">
        <authorList>
            <person name="Chen W.-M."/>
        </authorList>
    </citation>
    <scope>NUCLEOTIDE SEQUENCE [LARGE SCALE GENOMIC DNA]</scope>
    <source>
        <strain evidence="11 12">CCP-18</strain>
    </source>
</reference>
<feature type="active site" description="For glutaminase activity" evidence="7">
    <location>
        <position position="115"/>
    </location>
</feature>
<evidence type="ECO:0000256" key="3">
    <source>
        <dbReference type="ARBA" id="ARBA00022598"/>
    </source>
</evidence>
<dbReference type="HAMAP" id="MF_02090">
    <property type="entry name" value="NadE_glutamine_dep"/>
    <property type="match status" value="1"/>
</dbReference>
<evidence type="ECO:0000313" key="12">
    <source>
        <dbReference type="Proteomes" id="UP000288587"/>
    </source>
</evidence>
<dbReference type="SUPFAM" id="SSF56317">
    <property type="entry name" value="Carbon-nitrogen hydrolase"/>
    <property type="match status" value="1"/>
</dbReference>
<dbReference type="GO" id="GO:0009435">
    <property type="term" value="P:NAD+ biosynthetic process"/>
    <property type="evidence" value="ECO:0007669"/>
    <property type="project" value="UniProtKB-UniRule"/>
</dbReference>
<dbReference type="RefSeq" id="WP_127682198.1">
    <property type="nucleotide sequence ID" value="NZ_SACM01000001.1"/>
</dbReference>
<keyword evidence="3 7" id="KW-0436">Ligase</keyword>
<dbReference type="PIRSF" id="PIRSF006630">
    <property type="entry name" value="NADS_GAT"/>
    <property type="match status" value="1"/>
</dbReference>
<feature type="binding site" evidence="7">
    <location>
        <position position="121"/>
    </location>
    <ligand>
        <name>L-glutamine</name>
        <dbReference type="ChEBI" id="CHEBI:58359"/>
    </ligand>
</feature>
<dbReference type="Pfam" id="PF00795">
    <property type="entry name" value="CN_hydrolase"/>
    <property type="match status" value="1"/>
</dbReference>
<dbReference type="CDD" id="cd07570">
    <property type="entry name" value="GAT_Gln-NAD-synth"/>
    <property type="match status" value="1"/>
</dbReference>
<dbReference type="InterPro" id="IPR036526">
    <property type="entry name" value="C-N_Hydrolase_sf"/>
</dbReference>
<comment type="similarity">
    <text evidence="2 7 8">In the C-terminal section; belongs to the NAD synthetase family.</text>
</comment>
<evidence type="ECO:0000256" key="2">
    <source>
        <dbReference type="ARBA" id="ARBA00007145"/>
    </source>
</evidence>
<feature type="binding site" evidence="7">
    <location>
        <position position="410"/>
    </location>
    <ligand>
        <name>ATP</name>
        <dbReference type="ChEBI" id="CHEBI:30616"/>
    </ligand>
</feature>
<dbReference type="PANTHER" id="PTHR23090">
    <property type="entry name" value="NH 3 /GLUTAMINE-DEPENDENT NAD + SYNTHETASE"/>
    <property type="match status" value="1"/>
</dbReference>
<dbReference type="InterPro" id="IPR014445">
    <property type="entry name" value="Gln-dep_NAD_synthase"/>
</dbReference>
<evidence type="ECO:0000256" key="5">
    <source>
        <dbReference type="ARBA" id="ARBA00022840"/>
    </source>
</evidence>
<dbReference type="GO" id="GO:0003952">
    <property type="term" value="F:NAD+ synthase (glutamine-hydrolyzing) activity"/>
    <property type="evidence" value="ECO:0007669"/>
    <property type="project" value="UniProtKB-UniRule"/>
</dbReference>
<dbReference type="AlphaFoldDB" id="A0A437LTR5"/>
<dbReference type="InterPro" id="IPR003694">
    <property type="entry name" value="NAD_synthase"/>
</dbReference>